<keyword evidence="4" id="KW-1185">Reference proteome</keyword>
<dbReference type="PANTHER" id="PTHR46797">
    <property type="entry name" value="HTH-TYPE TRANSCRIPTIONAL REGULATOR"/>
    <property type="match status" value="1"/>
</dbReference>
<dbReference type="OrthoDB" id="9781521at2"/>
<organism evidence="3 4">
    <name type="scientific">Neobacillus cucumis</name>
    <dbReference type="NCBI Taxonomy" id="1740721"/>
    <lineage>
        <taxon>Bacteria</taxon>
        <taxon>Bacillati</taxon>
        <taxon>Bacillota</taxon>
        <taxon>Bacilli</taxon>
        <taxon>Bacillales</taxon>
        <taxon>Bacillaceae</taxon>
        <taxon>Neobacillus</taxon>
    </lineage>
</organism>
<dbReference type="InterPro" id="IPR013096">
    <property type="entry name" value="Cupin_2"/>
</dbReference>
<dbReference type="AlphaFoldDB" id="A0A2N5HGX9"/>
<dbReference type="PANTHER" id="PTHR46797:SF24">
    <property type="entry name" value="DNA-BINDING PHAGE PROTEIN"/>
    <property type="match status" value="1"/>
</dbReference>
<dbReference type="Gene3D" id="1.10.260.40">
    <property type="entry name" value="lambda repressor-like DNA-binding domains"/>
    <property type="match status" value="1"/>
</dbReference>
<dbReference type="SMART" id="SM00530">
    <property type="entry name" value="HTH_XRE"/>
    <property type="match status" value="1"/>
</dbReference>
<keyword evidence="1 3" id="KW-0238">DNA-binding</keyword>
<proteinExistence type="predicted"/>
<dbReference type="InterPro" id="IPR010982">
    <property type="entry name" value="Lambda_DNA-bd_dom_sf"/>
</dbReference>
<evidence type="ECO:0000256" key="1">
    <source>
        <dbReference type="ARBA" id="ARBA00023125"/>
    </source>
</evidence>
<dbReference type="InterPro" id="IPR001387">
    <property type="entry name" value="Cro/C1-type_HTH"/>
</dbReference>
<comment type="caution">
    <text evidence="3">The sequence shown here is derived from an EMBL/GenBank/DDBJ whole genome shotgun (WGS) entry which is preliminary data.</text>
</comment>
<feature type="domain" description="HTH cro/C1-type" evidence="2">
    <location>
        <begin position="20"/>
        <end position="74"/>
    </location>
</feature>
<name>A0A2N5HGX9_9BACI</name>
<reference evidence="3 4" key="1">
    <citation type="submission" date="2017-11" db="EMBL/GenBank/DDBJ databases">
        <title>Comparitive Functional Genomics of Dry Heat Resistant strains isolated from the Viking Spacecraft.</title>
        <authorList>
            <person name="Seuylemezian A."/>
            <person name="Cooper K."/>
            <person name="Vaishampayan P."/>
        </authorList>
    </citation>
    <scope>NUCLEOTIDE SEQUENCE [LARGE SCALE GENOMIC DNA]</scope>
    <source>
        <strain evidence="3 4">V32-6</strain>
    </source>
</reference>
<dbReference type="CDD" id="cd02209">
    <property type="entry name" value="cupin_XRE_C"/>
    <property type="match status" value="1"/>
</dbReference>
<accession>A0A2N5HGX9</accession>
<protein>
    <submittedName>
        <fullName evidence="3">DNA-binding protein</fullName>
    </submittedName>
</protein>
<dbReference type="CDD" id="cd00093">
    <property type="entry name" value="HTH_XRE"/>
    <property type="match status" value="1"/>
</dbReference>
<sequence>MMGLEDEQTRKLIQQMGGLLRKIRSEQKLSLEELAEKTGVSKLTLGKIERGETNPTLGVVWKITEGLSIPLTRILVMDDHVDLSRCGEGFMIYGPDQTWRVETVFRNTDGPTMEIYRAFLGLQAMYSPEPHHKGAMEFVTVMKGNISFKVEERVYQLKQFDSIKFEAASKHLYKNIGDEEAVLHVVVRYPS</sequence>
<dbReference type="PROSITE" id="PS50943">
    <property type="entry name" value="HTH_CROC1"/>
    <property type="match status" value="1"/>
</dbReference>
<evidence type="ECO:0000259" key="2">
    <source>
        <dbReference type="PROSITE" id="PS50943"/>
    </source>
</evidence>
<dbReference type="GO" id="GO:0005829">
    <property type="term" value="C:cytosol"/>
    <property type="evidence" value="ECO:0007669"/>
    <property type="project" value="TreeGrafter"/>
</dbReference>
<dbReference type="InterPro" id="IPR014710">
    <property type="entry name" value="RmlC-like_jellyroll"/>
</dbReference>
<dbReference type="Gene3D" id="2.60.120.10">
    <property type="entry name" value="Jelly Rolls"/>
    <property type="match status" value="1"/>
</dbReference>
<dbReference type="EMBL" id="PGVE01000042">
    <property type="protein sequence ID" value="PLS04776.1"/>
    <property type="molecule type" value="Genomic_DNA"/>
</dbReference>
<dbReference type="Pfam" id="PF07883">
    <property type="entry name" value="Cupin_2"/>
    <property type="match status" value="1"/>
</dbReference>
<dbReference type="SUPFAM" id="SSF47413">
    <property type="entry name" value="lambda repressor-like DNA-binding domains"/>
    <property type="match status" value="1"/>
</dbReference>
<dbReference type="SUPFAM" id="SSF51182">
    <property type="entry name" value="RmlC-like cupins"/>
    <property type="match status" value="1"/>
</dbReference>
<dbReference type="InterPro" id="IPR050807">
    <property type="entry name" value="TransReg_Diox_bact_type"/>
</dbReference>
<evidence type="ECO:0000313" key="4">
    <source>
        <dbReference type="Proteomes" id="UP000234950"/>
    </source>
</evidence>
<evidence type="ECO:0000313" key="3">
    <source>
        <dbReference type="EMBL" id="PLS04776.1"/>
    </source>
</evidence>
<dbReference type="GO" id="GO:0003700">
    <property type="term" value="F:DNA-binding transcription factor activity"/>
    <property type="evidence" value="ECO:0007669"/>
    <property type="project" value="TreeGrafter"/>
</dbReference>
<dbReference type="Pfam" id="PF01381">
    <property type="entry name" value="HTH_3"/>
    <property type="match status" value="1"/>
</dbReference>
<dbReference type="InterPro" id="IPR011051">
    <property type="entry name" value="RmlC_Cupin_sf"/>
</dbReference>
<dbReference type="Proteomes" id="UP000234950">
    <property type="component" value="Unassembled WGS sequence"/>
</dbReference>
<dbReference type="GO" id="GO:0003677">
    <property type="term" value="F:DNA binding"/>
    <property type="evidence" value="ECO:0007669"/>
    <property type="project" value="UniProtKB-KW"/>
</dbReference>
<gene>
    <name evidence="3" type="ORF">CVD27_11000</name>
</gene>